<evidence type="ECO:0000259" key="6">
    <source>
        <dbReference type="SMART" id="SM01001"/>
    </source>
</evidence>
<dbReference type="EMBL" id="LNAM01000164">
    <property type="protein sequence ID" value="KSV58657.1"/>
    <property type="molecule type" value="Genomic_DNA"/>
</dbReference>
<dbReference type="Proteomes" id="UP000054874">
    <property type="component" value="Unassembled WGS sequence"/>
</dbReference>
<evidence type="ECO:0000256" key="5">
    <source>
        <dbReference type="PIRSR" id="PIRSR001338-1"/>
    </source>
</evidence>
<dbReference type="SMART" id="SM01001">
    <property type="entry name" value="AIRC"/>
    <property type="match status" value="1"/>
</dbReference>
<comment type="catalytic activity">
    <reaction evidence="3 4">
        <text>5-carboxyamino-1-(5-phospho-D-ribosyl)imidazole + H(+) = 5-amino-1-(5-phospho-D-ribosyl)imidazole-4-carboxylate</text>
        <dbReference type="Rhea" id="RHEA:13193"/>
        <dbReference type="ChEBI" id="CHEBI:15378"/>
        <dbReference type="ChEBI" id="CHEBI:58730"/>
        <dbReference type="ChEBI" id="CHEBI:77657"/>
        <dbReference type="EC" id="5.4.99.18"/>
    </reaction>
</comment>
<evidence type="ECO:0000256" key="4">
    <source>
        <dbReference type="PIRNR" id="PIRNR001338"/>
    </source>
</evidence>
<dbReference type="PANTHER" id="PTHR23046">
    <property type="entry name" value="PHOSPHORIBOSYLAMINOIMIDAZOLE CARBOXYLASE CATALYTIC SUBUNIT"/>
    <property type="match status" value="1"/>
</dbReference>
<comment type="similarity">
    <text evidence="3">Belongs to the AIR carboxylase family. Class I subfamily.</text>
</comment>
<accession>A0A0V8QDJ4</accession>
<dbReference type="GO" id="GO:0006189">
    <property type="term" value="P:'de novo' IMP biosynthetic process"/>
    <property type="evidence" value="ECO:0007669"/>
    <property type="project" value="UniProtKB-UniRule"/>
</dbReference>
<feature type="binding site" evidence="3 5">
    <location>
        <position position="40"/>
    </location>
    <ligand>
        <name>substrate</name>
    </ligand>
</feature>
<gene>
    <name evidence="3" type="primary">purE</name>
    <name evidence="7" type="ORF">ASU35_02315</name>
</gene>
<reference evidence="7 8" key="1">
    <citation type="submission" date="2015-11" db="EMBL/GenBank/DDBJ databases">
        <title>Butyribacter intestini gen. nov., sp. nov., a butyric acid-producing bacterium of the family Lachnospiraceae isolated from the human faeces.</title>
        <authorList>
            <person name="Zou Y."/>
            <person name="Xue W."/>
            <person name="Luo G."/>
            <person name="Lv M."/>
        </authorList>
    </citation>
    <scope>NUCLEOTIDE SEQUENCE [LARGE SCALE GENOMIC DNA]</scope>
    <source>
        <strain evidence="7 8">ACET-33324</strain>
    </source>
</reference>
<keyword evidence="8" id="KW-1185">Reference proteome</keyword>
<dbReference type="Gene3D" id="3.40.50.1970">
    <property type="match status" value="1"/>
</dbReference>
<dbReference type="Pfam" id="PF00731">
    <property type="entry name" value="AIRC"/>
    <property type="match status" value="1"/>
</dbReference>
<dbReference type="InterPro" id="IPR033747">
    <property type="entry name" value="PurE_ClassI"/>
</dbReference>
<keyword evidence="1 3" id="KW-0658">Purine biosynthesis</keyword>
<dbReference type="HAMAP" id="MF_01929">
    <property type="entry name" value="PurE_classI"/>
    <property type="match status" value="1"/>
</dbReference>
<organism evidence="7 8">
    <name type="scientific">Acetivibrio ethanolgignens</name>
    <dbReference type="NCBI Taxonomy" id="290052"/>
    <lineage>
        <taxon>Bacteria</taxon>
        <taxon>Bacillati</taxon>
        <taxon>Bacillota</taxon>
        <taxon>Clostridia</taxon>
        <taxon>Eubacteriales</taxon>
        <taxon>Oscillospiraceae</taxon>
        <taxon>Acetivibrio</taxon>
    </lineage>
</organism>
<feature type="domain" description="PurE" evidence="6">
    <location>
        <begin position="2"/>
        <end position="151"/>
    </location>
</feature>
<evidence type="ECO:0000256" key="1">
    <source>
        <dbReference type="ARBA" id="ARBA00022755"/>
    </source>
</evidence>
<evidence type="ECO:0000256" key="3">
    <source>
        <dbReference type="HAMAP-Rule" id="MF_01929"/>
    </source>
</evidence>
<dbReference type="AlphaFoldDB" id="A0A0V8QDJ4"/>
<dbReference type="EC" id="5.4.99.18" evidence="3 4"/>
<dbReference type="PANTHER" id="PTHR23046:SF2">
    <property type="entry name" value="PHOSPHORIBOSYLAMINOIMIDAZOLE CARBOXYLASE"/>
    <property type="match status" value="1"/>
</dbReference>
<dbReference type="STRING" id="290052.ASU35_02315"/>
<feature type="binding site" evidence="3 5">
    <location>
        <position position="10"/>
    </location>
    <ligand>
        <name>substrate</name>
    </ligand>
</feature>
<evidence type="ECO:0000256" key="2">
    <source>
        <dbReference type="ARBA" id="ARBA00023235"/>
    </source>
</evidence>
<comment type="caution">
    <text evidence="7">The sequence shown here is derived from an EMBL/GenBank/DDBJ whole genome shotgun (WGS) entry which is preliminary data.</text>
</comment>
<dbReference type="RefSeq" id="WP_058353092.1">
    <property type="nucleotide sequence ID" value="NZ_CABMMD010000164.1"/>
</dbReference>
<name>A0A0V8QDJ4_9FIRM</name>
<dbReference type="InterPro" id="IPR024694">
    <property type="entry name" value="PurE_prokaryotes"/>
</dbReference>
<dbReference type="SUPFAM" id="SSF52255">
    <property type="entry name" value="N5-CAIR mutase (phosphoribosylaminoimidazole carboxylase, PurE)"/>
    <property type="match status" value="1"/>
</dbReference>
<feature type="binding site" evidence="3 5">
    <location>
        <position position="13"/>
    </location>
    <ligand>
        <name>substrate</name>
    </ligand>
</feature>
<dbReference type="OrthoDB" id="9791908at2"/>
<sequence length="171" mass="18158">MVKVGILMGSDSDLPIMSKACEMLNKFGIEYEMKIISAHRMPDIFVEYATTAEERGIEVIIAGAGGAAHLPGMCAALYKLPVIGVPIETKTLGGVDSLYSIVQMPSGIPVATVAINGAANAGILAAKILSISDPSLREKLAAYQQQMKASVVAKDEKLNRLGYEGYLKQSK</sequence>
<dbReference type="NCBIfam" id="TIGR01162">
    <property type="entry name" value="purE"/>
    <property type="match status" value="1"/>
</dbReference>
<protein>
    <recommendedName>
        <fullName evidence="3 4">N5-carboxyaminoimidazole ribonucleotide mutase</fullName>
        <shortName evidence="3 4">N5-CAIR mutase</shortName>
        <ecNumber evidence="3 4">5.4.99.18</ecNumber>
    </recommendedName>
    <alternativeName>
        <fullName evidence="3">5-(carboxyamino)imidazole ribonucleotide mutase</fullName>
    </alternativeName>
</protein>
<proteinExistence type="inferred from homology"/>
<dbReference type="GO" id="GO:0034023">
    <property type="term" value="F:5-(carboxyamino)imidazole ribonucleotide mutase activity"/>
    <property type="evidence" value="ECO:0007669"/>
    <property type="project" value="UniProtKB-UniRule"/>
</dbReference>
<keyword evidence="2 3" id="KW-0413">Isomerase</keyword>
<evidence type="ECO:0000313" key="8">
    <source>
        <dbReference type="Proteomes" id="UP000054874"/>
    </source>
</evidence>
<dbReference type="UniPathway" id="UPA00074">
    <property type="reaction ID" value="UER00943"/>
</dbReference>
<comment type="pathway">
    <text evidence="3 4">Purine metabolism; IMP biosynthesis via de novo pathway; 5-amino-1-(5-phospho-D-ribosyl)imidazole-4-carboxylate from 5-amino-1-(5-phospho-D-ribosyl)imidazole (N5-CAIR route): step 2/2.</text>
</comment>
<evidence type="ECO:0000313" key="7">
    <source>
        <dbReference type="EMBL" id="KSV58657.1"/>
    </source>
</evidence>
<dbReference type="InterPro" id="IPR000031">
    <property type="entry name" value="PurE_dom"/>
</dbReference>
<comment type="function">
    <text evidence="3 4">Catalyzes the conversion of N5-carboxyaminoimidazole ribonucleotide (N5-CAIR) to 4-carboxy-5-aminoimidazole ribonucleotide (CAIR).</text>
</comment>
<dbReference type="PIRSF" id="PIRSF001338">
    <property type="entry name" value="AIR_carboxylase"/>
    <property type="match status" value="1"/>
</dbReference>